<proteinExistence type="predicted"/>
<evidence type="ECO:0000313" key="2">
    <source>
        <dbReference type="Proteomes" id="UP001626593"/>
    </source>
</evidence>
<keyword evidence="2" id="KW-1185">Reference proteome</keyword>
<evidence type="ECO:0008006" key="3">
    <source>
        <dbReference type="Google" id="ProtNLM"/>
    </source>
</evidence>
<gene>
    <name evidence="1" type="ORF">U5817_17965</name>
</gene>
<dbReference type="Proteomes" id="UP001626593">
    <property type="component" value="Chromosome"/>
</dbReference>
<sequence length="135" mass="15000">MRTLVAMLMLGGLVGCASVPDERIAIATDKSNILDKNITEYREGTGKVVFKRDSWPMHAYRIDVYFDGRKLGSIGGGEILTAYLPSGRHLFGTQTVENRPSREIAAEISDKKTTYIHLTLSAWGWGGWDISETSY</sequence>
<reference evidence="1 2" key="1">
    <citation type="submission" date="2023-12" db="EMBL/GenBank/DDBJ databases">
        <title>A. evansii MAY27, complete genome.</title>
        <authorList>
            <person name="Wang Y."/>
        </authorList>
    </citation>
    <scope>NUCLEOTIDE SEQUENCE [LARGE SCALE GENOMIC DNA]</scope>
    <source>
        <strain evidence="1 2">MAY27</strain>
    </source>
</reference>
<organism evidence="1 2">
    <name type="scientific">Aromatoleum evansii</name>
    <name type="common">Azoarcus evansii</name>
    <dbReference type="NCBI Taxonomy" id="59406"/>
    <lineage>
        <taxon>Bacteria</taxon>
        <taxon>Pseudomonadati</taxon>
        <taxon>Pseudomonadota</taxon>
        <taxon>Betaproteobacteria</taxon>
        <taxon>Rhodocyclales</taxon>
        <taxon>Rhodocyclaceae</taxon>
        <taxon>Aromatoleum</taxon>
    </lineage>
</organism>
<dbReference type="PROSITE" id="PS51257">
    <property type="entry name" value="PROKAR_LIPOPROTEIN"/>
    <property type="match status" value="1"/>
</dbReference>
<dbReference type="EMBL" id="CP141259">
    <property type="protein sequence ID" value="WRL45080.1"/>
    <property type="molecule type" value="Genomic_DNA"/>
</dbReference>
<accession>A0ABZ1AHU3</accession>
<protein>
    <recommendedName>
        <fullName evidence="3">Lipoprotein</fullName>
    </recommendedName>
</protein>
<name>A0ABZ1AHU3_AROEV</name>
<dbReference type="RefSeq" id="WP_407278309.1">
    <property type="nucleotide sequence ID" value="NZ_CP141259.1"/>
</dbReference>
<evidence type="ECO:0000313" key="1">
    <source>
        <dbReference type="EMBL" id="WRL45080.1"/>
    </source>
</evidence>